<proteinExistence type="predicted"/>
<evidence type="ECO:0000313" key="2">
    <source>
        <dbReference type="Proteomes" id="UP000886998"/>
    </source>
</evidence>
<keyword evidence="2" id="KW-1185">Reference proteome</keyword>
<comment type="caution">
    <text evidence="1">The sequence shown here is derived from an EMBL/GenBank/DDBJ whole genome shotgun (WGS) entry which is preliminary data.</text>
</comment>
<sequence>MFTLAPQETPHFVYGLALEYYYRDRAIILKAMGRGFGATQSQLENCLVNLGGVVTFNDLKNCITLHVLSLTTVQLRSGFEHTVHRLEIFQVNECGHLEHLSLHRPGHD</sequence>
<dbReference type="OrthoDB" id="10467274at2759"/>
<reference evidence="1" key="1">
    <citation type="submission" date="2020-08" db="EMBL/GenBank/DDBJ databases">
        <title>Multicomponent nature underlies the extraordinary mechanical properties of spider dragline silk.</title>
        <authorList>
            <person name="Kono N."/>
            <person name="Nakamura H."/>
            <person name="Mori M."/>
            <person name="Yoshida Y."/>
            <person name="Ohtoshi R."/>
            <person name="Malay A.D."/>
            <person name="Moran D.A.P."/>
            <person name="Tomita M."/>
            <person name="Numata K."/>
            <person name="Arakawa K."/>
        </authorList>
    </citation>
    <scope>NUCLEOTIDE SEQUENCE</scope>
</reference>
<gene>
    <name evidence="1" type="ORF">TNIN_307161</name>
</gene>
<evidence type="ECO:0000313" key="1">
    <source>
        <dbReference type="EMBL" id="GFS56256.1"/>
    </source>
</evidence>
<organism evidence="1 2">
    <name type="scientific">Trichonephila inaurata madagascariensis</name>
    <dbReference type="NCBI Taxonomy" id="2747483"/>
    <lineage>
        <taxon>Eukaryota</taxon>
        <taxon>Metazoa</taxon>
        <taxon>Ecdysozoa</taxon>
        <taxon>Arthropoda</taxon>
        <taxon>Chelicerata</taxon>
        <taxon>Arachnida</taxon>
        <taxon>Araneae</taxon>
        <taxon>Araneomorphae</taxon>
        <taxon>Entelegynae</taxon>
        <taxon>Araneoidea</taxon>
        <taxon>Nephilidae</taxon>
        <taxon>Trichonephila</taxon>
        <taxon>Trichonephila inaurata</taxon>
    </lineage>
</organism>
<accession>A0A8X6JSD0</accession>
<dbReference type="EMBL" id="BMAV01027094">
    <property type="protein sequence ID" value="GFS56256.1"/>
    <property type="molecule type" value="Genomic_DNA"/>
</dbReference>
<name>A0A8X6JSD0_9ARAC</name>
<dbReference type="AlphaFoldDB" id="A0A8X6JSD0"/>
<protein>
    <submittedName>
        <fullName evidence="1">Uncharacterized protein</fullName>
    </submittedName>
</protein>
<dbReference type="Proteomes" id="UP000886998">
    <property type="component" value="Unassembled WGS sequence"/>
</dbReference>